<name>A0ABR2MDJ9_9ASPA</name>
<evidence type="ECO:0000313" key="2">
    <source>
        <dbReference type="Proteomes" id="UP001412067"/>
    </source>
</evidence>
<proteinExistence type="predicted"/>
<dbReference type="EMBL" id="JBBWWR010000008">
    <property type="protein sequence ID" value="KAK8962215.1"/>
    <property type="molecule type" value="Genomic_DNA"/>
</dbReference>
<evidence type="ECO:0000313" key="1">
    <source>
        <dbReference type="EMBL" id="KAK8962215.1"/>
    </source>
</evidence>
<protein>
    <submittedName>
        <fullName evidence="1">Uncharacterized protein</fullName>
    </submittedName>
</protein>
<accession>A0ABR2MDJ9</accession>
<organism evidence="1 2">
    <name type="scientific">Platanthera guangdongensis</name>
    <dbReference type="NCBI Taxonomy" id="2320717"/>
    <lineage>
        <taxon>Eukaryota</taxon>
        <taxon>Viridiplantae</taxon>
        <taxon>Streptophyta</taxon>
        <taxon>Embryophyta</taxon>
        <taxon>Tracheophyta</taxon>
        <taxon>Spermatophyta</taxon>
        <taxon>Magnoliopsida</taxon>
        <taxon>Liliopsida</taxon>
        <taxon>Asparagales</taxon>
        <taxon>Orchidaceae</taxon>
        <taxon>Orchidoideae</taxon>
        <taxon>Orchideae</taxon>
        <taxon>Orchidinae</taxon>
        <taxon>Platanthera</taxon>
    </lineage>
</organism>
<gene>
    <name evidence="1" type="ORF">KSP40_PGU006969</name>
</gene>
<dbReference type="Proteomes" id="UP001412067">
    <property type="component" value="Unassembled WGS sequence"/>
</dbReference>
<reference evidence="1 2" key="1">
    <citation type="journal article" date="2022" name="Nat. Plants">
        <title>Genomes of leafy and leafless Platanthera orchids illuminate the evolution of mycoheterotrophy.</title>
        <authorList>
            <person name="Li M.H."/>
            <person name="Liu K.W."/>
            <person name="Li Z."/>
            <person name="Lu H.C."/>
            <person name="Ye Q.L."/>
            <person name="Zhang D."/>
            <person name="Wang J.Y."/>
            <person name="Li Y.F."/>
            <person name="Zhong Z.M."/>
            <person name="Liu X."/>
            <person name="Yu X."/>
            <person name="Liu D.K."/>
            <person name="Tu X.D."/>
            <person name="Liu B."/>
            <person name="Hao Y."/>
            <person name="Liao X.Y."/>
            <person name="Jiang Y.T."/>
            <person name="Sun W.H."/>
            <person name="Chen J."/>
            <person name="Chen Y.Q."/>
            <person name="Ai Y."/>
            <person name="Zhai J.W."/>
            <person name="Wu S.S."/>
            <person name="Zhou Z."/>
            <person name="Hsiao Y.Y."/>
            <person name="Wu W.L."/>
            <person name="Chen Y.Y."/>
            <person name="Lin Y.F."/>
            <person name="Hsu J.L."/>
            <person name="Li C.Y."/>
            <person name="Wang Z.W."/>
            <person name="Zhao X."/>
            <person name="Zhong W.Y."/>
            <person name="Ma X.K."/>
            <person name="Ma L."/>
            <person name="Huang J."/>
            <person name="Chen G.Z."/>
            <person name="Huang M.Z."/>
            <person name="Huang L."/>
            <person name="Peng D.H."/>
            <person name="Luo Y.B."/>
            <person name="Zou S.Q."/>
            <person name="Chen S.P."/>
            <person name="Lan S."/>
            <person name="Tsai W.C."/>
            <person name="Van de Peer Y."/>
            <person name="Liu Z.J."/>
        </authorList>
    </citation>
    <scope>NUCLEOTIDE SEQUENCE [LARGE SCALE GENOMIC DNA]</scope>
    <source>
        <strain evidence="1">Lor288</strain>
    </source>
</reference>
<keyword evidence="2" id="KW-1185">Reference proteome</keyword>
<comment type="caution">
    <text evidence="1">The sequence shown here is derived from an EMBL/GenBank/DDBJ whole genome shotgun (WGS) entry which is preliminary data.</text>
</comment>
<sequence length="120" mass="13931">MGGVKQGWISGKYLKKEIAENRDRLHVFSRENLEKCGQDMQISHFRRIHFHTNLAGLLLSFARHSRFFQNQVSTLTIKDKLLVAGGFQGELILRTGIQSSWADRTEPDRNWMEPRSDTML</sequence>